<evidence type="ECO:0000313" key="3">
    <source>
        <dbReference type="Proteomes" id="UP001175271"/>
    </source>
</evidence>
<comment type="caution">
    <text evidence="2">The sequence shown here is derived from an EMBL/GenBank/DDBJ whole genome shotgun (WGS) entry which is preliminary data.</text>
</comment>
<dbReference type="AlphaFoldDB" id="A0AA39LIY5"/>
<protein>
    <submittedName>
        <fullName evidence="2">Uncharacterized protein</fullName>
    </submittedName>
</protein>
<reference evidence="2" key="1">
    <citation type="submission" date="2023-06" db="EMBL/GenBank/DDBJ databases">
        <title>Genomic analysis of the entomopathogenic nematode Steinernema hermaphroditum.</title>
        <authorList>
            <person name="Schwarz E.M."/>
            <person name="Heppert J.K."/>
            <person name="Baniya A."/>
            <person name="Schwartz H.T."/>
            <person name="Tan C.-H."/>
            <person name="Antoshechkin I."/>
            <person name="Sternberg P.W."/>
            <person name="Goodrich-Blair H."/>
            <person name="Dillman A.R."/>
        </authorList>
    </citation>
    <scope>NUCLEOTIDE SEQUENCE</scope>
    <source>
        <strain evidence="2">PS9179</strain>
        <tissue evidence="2">Whole animal</tissue>
    </source>
</reference>
<name>A0AA39LIY5_9BILA</name>
<accession>A0AA39LIY5</accession>
<keyword evidence="3" id="KW-1185">Reference proteome</keyword>
<evidence type="ECO:0000313" key="2">
    <source>
        <dbReference type="EMBL" id="KAK0398958.1"/>
    </source>
</evidence>
<evidence type="ECO:0000256" key="1">
    <source>
        <dbReference type="SAM" id="SignalP"/>
    </source>
</evidence>
<sequence>MKLLLCVVALTMQVGSREVKRLYQRSEAHLQISINPSNCSNAGNDMDMKFSVGYVNSNSTLTYLYDNLQWERIGIWNPYSRYIYEIVSCYDECL</sequence>
<organism evidence="2 3">
    <name type="scientific">Steinernema hermaphroditum</name>
    <dbReference type="NCBI Taxonomy" id="289476"/>
    <lineage>
        <taxon>Eukaryota</taxon>
        <taxon>Metazoa</taxon>
        <taxon>Ecdysozoa</taxon>
        <taxon>Nematoda</taxon>
        <taxon>Chromadorea</taxon>
        <taxon>Rhabditida</taxon>
        <taxon>Tylenchina</taxon>
        <taxon>Panagrolaimomorpha</taxon>
        <taxon>Strongyloidoidea</taxon>
        <taxon>Steinernematidae</taxon>
        <taxon>Steinernema</taxon>
    </lineage>
</organism>
<dbReference type="EMBL" id="JAUCMV010000005">
    <property type="protein sequence ID" value="KAK0398958.1"/>
    <property type="molecule type" value="Genomic_DNA"/>
</dbReference>
<proteinExistence type="predicted"/>
<keyword evidence="1" id="KW-0732">Signal</keyword>
<feature type="signal peptide" evidence="1">
    <location>
        <begin position="1"/>
        <end position="16"/>
    </location>
</feature>
<dbReference type="Proteomes" id="UP001175271">
    <property type="component" value="Unassembled WGS sequence"/>
</dbReference>
<feature type="chain" id="PRO_5041313934" evidence="1">
    <location>
        <begin position="17"/>
        <end position="94"/>
    </location>
</feature>
<gene>
    <name evidence="2" type="ORF">QR680_002830</name>
</gene>